<dbReference type="InterPro" id="IPR055304">
    <property type="entry name" value="CHCHD2/10-like"/>
</dbReference>
<reference evidence="3 4" key="1">
    <citation type="journal article" date="2020" name="Mol. Plant">
        <title>The Chromosome-Based Rubber Tree Genome Provides New Insights into Spurge Genome Evolution and Rubber Biosynthesis.</title>
        <authorList>
            <person name="Liu J."/>
            <person name="Shi C."/>
            <person name="Shi C.C."/>
            <person name="Li W."/>
            <person name="Zhang Q.J."/>
            <person name="Zhang Y."/>
            <person name="Li K."/>
            <person name="Lu H.F."/>
            <person name="Shi C."/>
            <person name="Zhu S.T."/>
            <person name="Xiao Z.Y."/>
            <person name="Nan H."/>
            <person name="Yue Y."/>
            <person name="Zhu X.G."/>
            <person name="Wu Y."/>
            <person name="Hong X.N."/>
            <person name="Fan G.Y."/>
            <person name="Tong Y."/>
            <person name="Zhang D."/>
            <person name="Mao C.L."/>
            <person name="Liu Y.L."/>
            <person name="Hao S.J."/>
            <person name="Liu W.Q."/>
            <person name="Lv M.Q."/>
            <person name="Zhang H.B."/>
            <person name="Liu Y."/>
            <person name="Hu-Tang G.R."/>
            <person name="Wang J.P."/>
            <person name="Wang J.H."/>
            <person name="Sun Y.H."/>
            <person name="Ni S.B."/>
            <person name="Chen W.B."/>
            <person name="Zhang X.C."/>
            <person name="Jiao Y.N."/>
            <person name="Eichler E.E."/>
            <person name="Li G.H."/>
            <person name="Liu X."/>
            <person name="Gao L.Z."/>
        </authorList>
    </citation>
    <scope>NUCLEOTIDE SEQUENCE [LARGE SCALE GENOMIC DNA]</scope>
    <source>
        <strain evidence="4">cv. GT1</strain>
        <tissue evidence="3">Leaf</tissue>
    </source>
</reference>
<dbReference type="GO" id="GO:0005739">
    <property type="term" value="C:mitochondrion"/>
    <property type="evidence" value="ECO:0007669"/>
    <property type="project" value="TreeGrafter"/>
</dbReference>
<dbReference type="EMBL" id="JAAGAX010000010">
    <property type="protein sequence ID" value="KAF2299812.1"/>
    <property type="molecule type" value="Genomic_DNA"/>
</dbReference>
<organism evidence="3 4">
    <name type="scientific">Hevea brasiliensis</name>
    <name type="common">Para rubber tree</name>
    <name type="synonym">Siphonia brasiliensis</name>
    <dbReference type="NCBI Taxonomy" id="3981"/>
    <lineage>
        <taxon>Eukaryota</taxon>
        <taxon>Viridiplantae</taxon>
        <taxon>Streptophyta</taxon>
        <taxon>Embryophyta</taxon>
        <taxon>Tracheophyta</taxon>
        <taxon>Spermatophyta</taxon>
        <taxon>Magnoliopsida</taxon>
        <taxon>eudicotyledons</taxon>
        <taxon>Gunneridae</taxon>
        <taxon>Pentapetalae</taxon>
        <taxon>rosids</taxon>
        <taxon>fabids</taxon>
        <taxon>Malpighiales</taxon>
        <taxon>Euphorbiaceae</taxon>
        <taxon>Crotonoideae</taxon>
        <taxon>Micrandreae</taxon>
        <taxon>Hevea</taxon>
    </lineage>
</organism>
<comment type="caution">
    <text evidence="3">The sequence shown here is derived from an EMBL/GenBank/DDBJ whole genome shotgun (WGS) entry which is preliminary data.</text>
</comment>
<dbReference type="InterPro" id="IPR010625">
    <property type="entry name" value="CHCH"/>
</dbReference>
<dbReference type="GO" id="GO:0007005">
    <property type="term" value="P:mitochondrion organization"/>
    <property type="evidence" value="ECO:0007669"/>
    <property type="project" value="InterPro"/>
</dbReference>
<sequence>MRISPPGVHEPSDFELIVSRKWTTFEFSSLVKRIVWRLFSNQFRGCLRNHDLKFRFSSYYCPSTQPPQPAAPAPPPPPVHGANGSMMGGFGAAVVDGLAFGTGGAVAHRAVDAVLGPRVVHHETAATPVPNTNNYGDVCGGQSKALQDCLNNYGSDISKCQFYMDMLQACRRGYGAALGA</sequence>
<dbReference type="InterPro" id="IPR009069">
    <property type="entry name" value="Cys_alpha_HP_mot_SF"/>
</dbReference>
<keyword evidence="4" id="KW-1185">Reference proteome</keyword>
<protein>
    <recommendedName>
        <fullName evidence="2">CHCH domain-containing protein</fullName>
    </recommendedName>
</protein>
<dbReference type="AlphaFoldDB" id="A0A6A6LEG2"/>
<dbReference type="Pfam" id="PF06747">
    <property type="entry name" value="CHCH"/>
    <property type="match status" value="1"/>
</dbReference>
<name>A0A6A6LEG2_HEVBR</name>
<dbReference type="PANTHER" id="PTHR13523:SF18">
    <property type="entry name" value="CHCH DOMAIN-CONTAINING PROTEIN"/>
    <property type="match status" value="1"/>
</dbReference>
<gene>
    <name evidence="3" type="ORF">GH714_003588</name>
</gene>
<dbReference type="GO" id="GO:0005634">
    <property type="term" value="C:nucleus"/>
    <property type="evidence" value="ECO:0007669"/>
    <property type="project" value="TreeGrafter"/>
</dbReference>
<keyword evidence="1" id="KW-1015">Disulfide bond</keyword>
<evidence type="ECO:0000256" key="1">
    <source>
        <dbReference type="ARBA" id="ARBA00023157"/>
    </source>
</evidence>
<evidence type="ECO:0000313" key="3">
    <source>
        <dbReference type="EMBL" id="KAF2299812.1"/>
    </source>
</evidence>
<proteinExistence type="predicted"/>
<dbReference type="PANTHER" id="PTHR13523">
    <property type="entry name" value="COILED-COIL-HELIX-COILED-COIL-HELIX DOMAIN CONTAINING 2/NUR77"/>
    <property type="match status" value="1"/>
</dbReference>
<dbReference type="Proteomes" id="UP000467840">
    <property type="component" value="Chromosome 4"/>
</dbReference>
<accession>A0A6A6LEG2</accession>
<evidence type="ECO:0000259" key="2">
    <source>
        <dbReference type="Pfam" id="PF06747"/>
    </source>
</evidence>
<feature type="domain" description="CHCH" evidence="2">
    <location>
        <begin position="139"/>
        <end position="172"/>
    </location>
</feature>
<evidence type="ECO:0000313" key="4">
    <source>
        <dbReference type="Proteomes" id="UP000467840"/>
    </source>
</evidence>
<dbReference type="SUPFAM" id="SSF47072">
    <property type="entry name" value="Cysteine alpha-hairpin motif"/>
    <property type="match status" value="1"/>
</dbReference>